<evidence type="ECO:0000313" key="5">
    <source>
        <dbReference type="Proteomes" id="UP000291343"/>
    </source>
</evidence>
<dbReference type="SUPFAM" id="SSF102588">
    <property type="entry name" value="LmbE-like"/>
    <property type="match status" value="1"/>
</dbReference>
<evidence type="ECO:0000256" key="3">
    <source>
        <dbReference type="SAM" id="Phobius"/>
    </source>
</evidence>
<dbReference type="Proteomes" id="UP000291343">
    <property type="component" value="Unassembled WGS sequence"/>
</dbReference>
<dbReference type="STRING" id="195883.A0A482XII7"/>
<dbReference type="Pfam" id="PF02585">
    <property type="entry name" value="PIG-L"/>
    <property type="match status" value="1"/>
</dbReference>
<dbReference type="UniPathway" id="UPA00196"/>
<feature type="transmembrane region" description="Helical" evidence="3">
    <location>
        <begin position="45"/>
        <end position="63"/>
    </location>
</feature>
<protein>
    <recommendedName>
        <fullName evidence="2">N-acetylglucosaminylphosphatidylinositol deacetylase</fullName>
        <ecNumber evidence="2">3.5.1.89</ecNumber>
    </recommendedName>
</protein>
<dbReference type="InterPro" id="IPR003737">
    <property type="entry name" value="GlcNAc_PI_deacetylase-related"/>
</dbReference>
<dbReference type="InterPro" id="IPR024078">
    <property type="entry name" value="LmbE-like_dom_sf"/>
</dbReference>
<evidence type="ECO:0000313" key="4">
    <source>
        <dbReference type="EMBL" id="RZF45477.1"/>
    </source>
</evidence>
<keyword evidence="3" id="KW-0472">Membrane</keyword>
<reference evidence="4 5" key="1">
    <citation type="journal article" date="2017" name="Gigascience">
        <title>Genome sequence of the small brown planthopper, Laodelphax striatellus.</title>
        <authorList>
            <person name="Zhu J."/>
            <person name="Jiang F."/>
            <person name="Wang X."/>
            <person name="Yang P."/>
            <person name="Bao Y."/>
            <person name="Zhao W."/>
            <person name="Wang W."/>
            <person name="Lu H."/>
            <person name="Wang Q."/>
            <person name="Cui N."/>
            <person name="Li J."/>
            <person name="Chen X."/>
            <person name="Luo L."/>
            <person name="Yu J."/>
            <person name="Kang L."/>
            <person name="Cui F."/>
        </authorList>
    </citation>
    <scope>NUCLEOTIDE SEQUENCE [LARGE SCALE GENOMIC DNA]</scope>
    <source>
        <strain evidence="4">Lst14</strain>
    </source>
</reference>
<evidence type="ECO:0000256" key="2">
    <source>
        <dbReference type="ARBA" id="ARBA00012176"/>
    </source>
</evidence>
<keyword evidence="3" id="KW-1133">Transmembrane helix</keyword>
<evidence type="ECO:0000256" key="1">
    <source>
        <dbReference type="ARBA" id="ARBA00006066"/>
    </source>
</evidence>
<organism evidence="4 5">
    <name type="scientific">Laodelphax striatellus</name>
    <name type="common">Small brown planthopper</name>
    <name type="synonym">Delphax striatella</name>
    <dbReference type="NCBI Taxonomy" id="195883"/>
    <lineage>
        <taxon>Eukaryota</taxon>
        <taxon>Metazoa</taxon>
        <taxon>Ecdysozoa</taxon>
        <taxon>Arthropoda</taxon>
        <taxon>Hexapoda</taxon>
        <taxon>Insecta</taxon>
        <taxon>Pterygota</taxon>
        <taxon>Neoptera</taxon>
        <taxon>Paraneoptera</taxon>
        <taxon>Hemiptera</taxon>
        <taxon>Auchenorrhyncha</taxon>
        <taxon>Fulgoroidea</taxon>
        <taxon>Delphacidae</taxon>
        <taxon>Criomorphinae</taxon>
        <taxon>Laodelphax</taxon>
    </lineage>
</organism>
<dbReference type="InParanoid" id="A0A482XII7"/>
<dbReference type="EMBL" id="QKKF02009095">
    <property type="protein sequence ID" value="RZF45477.1"/>
    <property type="molecule type" value="Genomic_DNA"/>
</dbReference>
<keyword evidence="5" id="KW-1185">Reference proteome</keyword>
<dbReference type="FunCoup" id="A0A482XII7">
    <property type="interactions" value="1414"/>
</dbReference>
<accession>A0A482XII7</accession>
<dbReference type="GO" id="GO:0005783">
    <property type="term" value="C:endoplasmic reticulum"/>
    <property type="evidence" value="ECO:0007669"/>
    <property type="project" value="TreeGrafter"/>
</dbReference>
<comment type="similarity">
    <text evidence="1">Belongs to the PIGL family.</text>
</comment>
<keyword evidence="3" id="KW-0812">Transmembrane</keyword>
<dbReference type="PANTHER" id="PTHR12993:SF11">
    <property type="entry name" value="N-ACETYLGLUCOSAMINYL-PHOSPHATIDYLINOSITOL DE-N-ACETYLASE"/>
    <property type="match status" value="1"/>
</dbReference>
<sequence length="303" mass="35770">MIHFILMEEFKSVFSSYGITKRLWDQLCSEIIEGSATYFYETTRTCALLILFYVLICFLFYYFQDNFSHKVLNNEIVKNSRRILLVIAHPDDECMFFGPVILTLTKKSDCQLFVLCLSNGHFRKLGPKRKQELWDSCTTLGIPDSHITLCNNPFMQDDPTVVWRKDEVAQVILEQVESLDIDTVLTFDEDGVSGHYNHISIFNAMSYMLTKNILPNDCKVYTLQSINIFRKYSFYMDLLMTHITSGIICKVKKDEYNTIKKAMEQHKTQYVWFRKLYIRFSRYSFINSFREIDSSCFDFDIDE</sequence>
<dbReference type="EC" id="3.5.1.89" evidence="2"/>
<dbReference type="OrthoDB" id="440160at2759"/>
<proteinExistence type="inferred from homology"/>
<dbReference type="PANTHER" id="PTHR12993">
    <property type="entry name" value="N-ACETYLGLUCOSAMINYL-PHOSPHATIDYLINOSITOL DE-N-ACETYLASE-RELATED"/>
    <property type="match status" value="1"/>
</dbReference>
<dbReference type="GO" id="GO:0000225">
    <property type="term" value="F:N-acetylglucosaminylphosphatidylinositol deacetylase activity"/>
    <property type="evidence" value="ECO:0007669"/>
    <property type="project" value="UniProtKB-EC"/>
</dbReference>
<comment type="caution">
    <text evidence="4">The sequence shown here is derived from an EMBL/GenBank/DDBJ whole genome shotgun (WGS) entry which is preliminary data.</text>
</comment>
<dbReference type="Gene3D" id="3.40.50.10320">
    <property type="entry name" value="LmbE-like"/>
    <property type="match status" value="1"/>
</dbReference>
<dbReference type="GO" id="GO:0016020">
    <property type="term" value="C:membrane"/>
    <property type="evidence" value="ECO:0007669"/>
    <property type="project" value="GOC"/>
</dbReference>
<dbReference type="AlphaFoldDB" id="A0A482XII7"/>
<gene>
    <name evidence="4" type="ORF">LSTR_LSTR009348</name>
</gene>
<name>A0A482XII7_LAOST</name>
<dbReference type="GO" id="GO:0006506">
    <property type="term" value="P:GPI anchor biosynthetic process"/>
    <property type="evidence" value="ECO:0007669"/>
    <property type="project" value="UniProtKB-UniPathway"/>
</dbReference>